<dbReference type="PANTHER" id="PTHR30522:SF0">
    <property type="entry name" value="NUCLEOSIDE TRIPHOSPHATE PYROPHOSPHOHYDROLASE"/>
    <property type="match status" value="1"/>
</dbReference>
<dbReference type="KEGG" id="cav:M832_02000"/>
<dbReference type="PANTHER" id="PTHR30522">
    <property type="entry name" value="NUCLEOSIDE TRIPHOSPHATE PYROPHOSPHOHYDROLASE"/>
    <property type="match status" value="1"/>
</dbReference>
<keyword evidence="2" id="KW-0378">Hydrolase</keyword>
<dbReference type="RefSeq" id="WP_038500203.1">
    <property type="nucleotide sequence ID" value="NZ_CP006571.1"/>
</dbReference>
<dbReference type="GO" id="GO:0046081">
    <property type="term" value="P:dUTP catabolic process"/>
    <property type="evidence" value="ECO:0007669"/>
    <property type="project" value="TreeGrafter"/>
</dbReference>
<evidence type="ECO:0000259" key="1">
    <source>
        <dbReference type="Pfam" id="PF03819"/>
    </source>
</evidence>
<evidence type="ECO:0000313" key="2">
    <source>
        <dbReference type="EMBL" id="AHK63069.1"/>
    </source>
</evidence>
<dbReference type="GO" id="GO:0047429">
    <property type="term" value="F:nucleoside triphosphate diphosphatase activity"/>
    <property type="evidence" value="ECO:0007669"/>
    <property type="project" value="TreeGrafter"/>
</dbReference>
<dbReference type="AlphaFoldDB" id="W8JL88"/>
<dbReference type="PATRIC" id="fig|1229831.3.peg.203"/>
<protein>
    <submittedName>
        <fullName evidence="2">MazG nucleotide pyrophosphohydrolase domain protein</fullName>
    </submittedName>
</protein>
<dbReference type="Pfam" id="PF03819">
    <property type="entry name" value="MazG"/>
    <property type="match status" value="1"/>
</dbReference>
<dbReference type="SUPFAM" id="SSF101386">
    <property type="entry name" value="all-alpha NTP pyrophosphatases"/>
    <property type="match status" value="1"/>
</dbReference>
<dbReference type="GO" id="GO:0006203">
    <property type="term" value="P:dGTP catabolic process"/>
    <property type="evidence" value="ECO:0007669"/>
    <property type="project" value="TreeGrafter"/>
</dbReference>
<dbReference type="GO" id="GO:0046061">
    <property type="term" value="P:dATP catabolic process"/>
    <property type="evidence" value="ECO:0007669"/>
    <property type="project" value="TreeGrafter"/>
</dbReference>
<dbReference type="HOGENOM" id="CLU_038356_4_1_0"/>
<proteinExistence type="predicted"/>
<dbReference type="GO" id="GO:0046052">
    <property type="term" value="P:UTP catabolic process"/>
    <property type="evidence" value="ECO:0007669"/>
    <property type="project" value="TreeGrafter"/>
</dbReference>
<dbReference type="InterPro" id="IPR011551">
    <property type="entry name" value="NTP_PyrPHydrolase_MazG"/>
</dbReference>
<sequence length="128" mass="14799">MQRSYDFSKLIDLARKMVMDGVCPWTDRQDALSLIECILKECRELLEAIHQGYADKEITLEAGDILMLVLVLCFKLEFLEISSVDEIVNEALSKIQRRAPHVFSCKTISYEEARQAWLMGKLQEKSEK</sequence>
<name>W8JL88_9CHLA</name>
<dbReference type="Proteomes" id="UP000019433">
    <property type="component" value="Chromosome"/>
</dbReference>
<gene>
    <name evidence="2" type="ORF">M832_02000</name>
</gene>
<dbReference type="STRING" id="1229831.M832_02000"/>
<accession>W8JL88</accession>
<dbReference type="InterPro" id="IPR004518">
    <property type="entry name" value="MazG-like_dom"/>
</dbReference>
<dbReference type="eggNOG" id="COG1694">
    <property type="taxonomic scope" value="Bacteria"/>
</dbReference>
<feature type="domain" description="NTP pyrophosphohydrolase MazG-like" evidence="1">
    <location>
        <begin position="29"/>
        <end position="103"/>
    </location>
</feature>
<evidence type="ECO:0000313" key="3">
    <source>
        <dbReference type="Proteomes" id="UP000019433"/>
    </source>
</evidence>
<dbReference type="GO" id="GO:0046047">
    <property type="term" value="P:TTP catabolic process"/>
    <property type="evidence" value="ECO:0007669"/>
    <property type="project" value="TreeGrafter"/>
</dbReference>
<reference evidence="2 3" key="1">
    <citation type="journal article" date="2014" name="Syst. Appl. Microbiol.">
        <title>Evidence for the existence of two new members of the family Chlamydiaceae and proposal of Chlamydia avium sp. nov. and Chlamydia gallinacea sp. nov.</title>
        <authorList>
            <person name="Sachse K."/>
            <person name="Laroucau K."/>
            <person name="Riege K."/>
            <person name="Wehner S."/>
            <person name="Dilcher M."/>
            <person name="Creasy H.H."/>
            <person name="Weidmann M."/>
            <person name="Myers G."/>
            <person name="Vorimore F."/>
            <person name="Vicari N."/>
            <person name="Magnino S."/>
            <person name="Liebler-Tenorio E."/>
            <person name="Ruettger A."/>
            <person name="Bavoil P.M."/>
            <person name="Hufert F.T."/>
            <person name="Rossello-Mora R."/>
            <person name="Marz M."/>
        </authorList>
    </citation>
    <scope>NUCLEOTIDE SEQUENCE [LARGE SCALE GENOMIC DNA]</scope>
    <source>
        <strain evidence="2 3">10DC88</strain>
    </source>
</reference>
<dbReference type="Gene3D" id="1.10.287.1080">
    <property type="entry name" value="MazG-like"/>
    <property type="match status" value="1"/>
</dbReference>
<organism evidence="2 3">
    <name type="scientific">Chlamydia avium 10DC88</name>
    <dbReference type="NCBI Taxonomy" id="1229831"/>
    <lineage>
        <taxon>Bacteria</taxon>
        <taxon>Pseudomonadati</taxon>
        <taxon>Chlamydiota</taxon>
        <taxon>Chlamydiia</taxon>
        <taxon>Chlamydiales</taxon>
        <taxon>Chlamydiaceae</taxon>
        <taxon>Chlamydia/Chlamydophila group</taxon>
        <taxon>Chlamydia</taxon>
    </lineage>
</organism>
<dbReference type="GO" id="GO:0046076">
    <property type="term" value="P:dTTP catabolic process"/>
    <property type="evidence" value="ECO:0007669"/>
    <property type="project" value="TreeGrafter"/>
</dbReference>
<dbReference type="EMBL" id="CP006571">
    <property type="protein sequence ID" value="AHK63069.1"/>
    <property type="molecule type" value="Genomic_DNA"/>
</dbReference>